<dbReference type="EMBL" id="JAQQPO010000027">
    <property type="protein sequence ID" value="MDC7960526.1"/>
    <property type="molecule type" value="Genomic_DNA"/>
</dbReference>
<dbReference type="GO" id="GO:0030976">
    <property type="term" value="F:thiamine pyrophosphate binding"/>
    <property type="evidence" value="ECO:0007669"/>
    <property type="project" value="InterPro"/>
</dbReference>
<dbReference type="InterPro" id="IPR029061">
    <property type="entry name" value="THDP-binding"/>
</dbReference>
<dbReference type="InterPro" id="IPR004433">
    <property type="entry name" value="MenaQ_synth_MenD"/>
</dbReference>
<dbReference type="PIRSF" id="PIRSF004983">
    <property type="entry name" value="MenD"/>
    <property type="match status" value="1"/>
</dbReference>
<dbReference type="GO" id="GO:0009234">
    <property type="term" value="P:menaquinone biosynthetic process"/>
    <property type="evidence" value="ECO:0007669"/>
    <property type="project" value="InterPro"/>
</dbReference>
<reference evidence="7" key="1">
    <citation type="submission" date="2022-10" db="EMBL/GenBank/DDBJ databases">
        <title>Human gut microbiome strain richness.</title>
        <authorList>
            <person name="Chen-Liaw A."/>
        </authorList>
    </citation>
    <scope>NUCLEOTIDE SEQUENCE</scope>
    <source>
        <strain evidence="7">RTP21484st1_H8_RTP21484_190118</strain>
    </source>
</reference>
<accession>A0AAW6II08</accession>
<dbReference type="InterPro" id="IPR012001">
    <property type="entry name" value="Thiamin_PyroP_enz_TPP-bd_dom"/>
</dbReference>
<dbReference type="NCBIfam" id="TIGR00173">
    <property type="entry name" value="menD"/>
    <property type="match status" value="1"/>
</dbReference>
<dbReference type="PANTHER" id="PTHR42916:SF1">
    <property type="entry name" value="PROTEIN PHYLLO, CHLOROPLASTIC"/>
    <property type="match status" value="1"/>
</dbReference>
<evidence type="ECO:0000259" key="6">
    <source>
        <dbReference type="Pfam" id="PF02776"/>
    </source>
</evidence>
<proteinExistence type="predicted"/>
<evidence type="ECO:0000256" key="3">
    <source>
        <dbReference type="ARBA" id="ARBA00022842"/>
    </source>
</evidence>
<evidence type="ECO:0000256" key="2">
    <source>
        <dbReference type="ARBA" id="ARBA00022723"/>
    </source>
</evidence>
<sequence length="591" mass="67330">MYTSLKNYQVIISLLKQNNIRHLVLSAGTRNIPFVQSVENDSFFICYSVVDERSAAYMALGLSLSLNEPVVISCTSSTATCNYFPAIAEAYHQGARLIILTSDRNPAFLNQREDQMIDQVGMYGKFVKLAVNLPIINTNEDLWHCQRLVNEAILATSHHGKGPVQINIPMLAYSTLCAEMQHLDARVINRYTVESTITEWEECFVKIVKAKKILIIAGQNNYVSERLNKALSKFTNLYKCIVLAEYMANVDCENVYNPFLPFDSHTLSTHAFEPWVPEIVISFGGNVMSSIKTHLRDFAGRYEHWGIEESGNIVDMYKSLTKVFECTPEYFFDFFNAKVESIAEMRDCTYMKAMISYMNSIKLCNLSFSNNTIIRDFVCRIPEKSILHLSINNSIRLTNYFGLPSRNIRVFANIGTHGIDGCLSSFIGQAITSRQLSFLIIGDLSFFYDMGAMRIKHVPKTSRILMINNYGGGEFHYSTTLTNDPTMDLHTSAAHHTDAKGWVESIGFAYYAARNNDEYQKILLKLFDESSDKPVFVEVFSDMEIDAQNTHILENFNRKEAVKEKIHRIAKDLFVKTVGMHNAKRMKNIFK</sequence>
<keyword evidence="5" id="KW-0464">Manganese</keyword>
<dbReference type="Proteomes" id="UP001215078">
    <property type="component" value="Unassembled WGS sequence"/>
</dbReference>
<gene>
    <name evidence="7" type="primary">menD</name>
    <name evidence="7" type="ORF">PQ628_20215</name>
</gene>
<evidence type="ECO:0000256" key="1">
    <source>
        <dbReference type="ARBA" id="ARBA00022679"/>
    </source>
</evidence>
<dbReference type="GO" id="GO:0046872">
    <property type="term" value="F:metal ion binding"/>
    <property type="evidence" value="ECO:0007669"/>
    <property type="project" value="UniProtKB-KW"/>
</dbReference>
<feature type="domain" description="Thiamine pyrophosphate enzyme N-terminal TPP-binding" evidence="6">
    <location>
        <begin position="9"/>
        <end position="122"/>
    </location>
</feature>
<dbReference type="GO" id="GO:0070204">
    <property type="term" value="F:2-succinyl-5-enolpyruvyl-6-hydroxy-3-cyclohexene-1-carboxylic-acid synthase activity"/>
    <property type="evidence" value="ECO:0007669"/>
    <property type="project" value="UniProtKB-EC"/>
</dbReference>
<dbReference type="Gene3D" id="3.40.50.970">
    <property type="match status" value="2"/>
</dbReference>
<dbReference type="RefSeq" id="WP_272841966.1">
    <property type="nucleotide sequence ID" value="NZ_JAQQPO010000027.1"/>
</dbReference>
<dbReference type="PANTHER" id="PTHR42916">
    <property type="entry name" value="2-SUCCINYL-5-ENOLPYRUVYL-6-HYDROXY-3-CYCLOHEXENE-1-CARBOXYLATE SYNTHASE"/>
    <property type="match status" value="1"/>
</dbReference>
<protein>
    <submittedName>
        <fullName evidence="7">2-succinyl-5-enolpyruvyl-6-hydroxy-3-cyclohexene-1-carboxylic-acid synthase</fullName>
        <ecNumber evidence="7">2.2.1.9</ecNumber>
    </submittedName>
</protein>
<evidence type="ECO:0000256" key="5">
    <source>
        <dbReference type="ARBA" id="ARBA00023211"/>
    </source>
</evidence>
<name>A0AAW6II08_BACOV</name>
<dbReference type="AlphaFoldDB" id="A0AAW6II08"/>
<organism evidence="7 8">
    <name type="scientific">Bacteroides ovatus</name>
    <dbReference type="NCBI Taxonomy" id="28116"/>
    <lineage>
        <taxon>Bacteria</taxon>
        <taxon>Pseudomonadati</taxon>
        <taxon>Bacteroidota</taxon>
        <taxon>Bacteroidia</taxon>
        <taxon>Bacteroidales</taxon>
        <taxon>Bacteroidaceae</taxon>
        <taxon>Bacteroides</taxon>
    </lineage>
</organism>
<evidence type="ECO:0000313" key="7">
    <source>
        <dbReference type="EMBL" id="MDC7960526.1"/>
    </source>
</evidence>
<keyword evidence="3" id="KW-0460">Magnesium</keyword>
<dbReference type="CDD" id="cd07037">
    <property type="entry name" value="TPP_PYR_MenD"/>
    <property type="match status" value="1"/>
</dbReference>
<keyword evidence="4" id="KW-0786">Thiamine pyrophosphate</keyword>
<keyword evidence="2" id="KW-0479">Metal-binding</keyword>
<evidence type="ECO:0000256" key="4">
    <source>
        <dbReference type="ARBA" id="ARBA00023052"/>
    </source>
</evidence>
<comment type="caution">
    <text evidence="7">The sequence shown here is derived from an EMBL/GenBank/DDBJ whole genome shotgun (WGS) entry which is preliminary data.</text>
</comment>
<dbReference type="SUPFAM" id="SSF52518">
    <property type="entry name" value="Thiamin diphosphate-binding fold (THDP-binding)"/>
    <property type="match status" value="2"/>
</dbReference>
<dbReference type="Gene3D" id="3.40.50.1220">
    <property type="entry name" value="TPP-binding domain"/>
    <property type="match status" value="1"/>
</dbReference>
<dbReference type="Pfam" id="PF02776">
    <property type="entry name" value="TPP_enzyme_N"/>
    <property type="match status" value="1"/>
</dbReference>
<dbReference type="EC" id="2.2.1.9" evidence="7"/>
<keyword evidence="1 7" id="KW-0808">Transferase</keyword>
<evidence type="ECO:0000313" key="8">
    <source>
        <dbReference type="Proteomes" id="UP001215078"/>
    </source>
</evidence>